<feature type="transmembrane region" description="Helical" evidence="1">
    <location>
        <begin position="29"/>
        <end position="48"/>
    </location>
</feature>
<organism evidence="2 3">
    <name type="scientific">Paracoccus alkenifer</name>
    <dbReference type="NCBI Taxonomy" id="65735"/>
    <lineage>
        <taxon>Bacteria</taxon>
        <taxon>Pseudomonadati</taxon>
        <taxon>Pseudomonadota</taxon>
        <taxon>Alphaproteobacteria</taxon>
        <taxon>Rhodobacterales</taxon>
        <taxon>Paracoccaceae</taxon>
        <taxon>Paracoccus</taxon>
    </lineage>
</organism>
<dbReference type="EMBL" id="FNXG01000001">
    <property type="protein sequence ID" value="SEH60700.1"/>
    <property type="molecule type" value="Genomic_DNA"/>
</dbReference>
<evidence type="ECO:0000256" key="1">
    <source>
        <dbReference type="SAM" id="Phobius"/>
    </source>
</evidence>
<dbReference type="AlphaFoldDB" id="A0A1H6JFN6"/>
<dbReference type="OrthoDB" id="275336at2"/>
<dbReference type="RefSeq" id="WP_143042702.1">
    <property type="nucleotide sequence ID" value="NZ_FNXG01000001.1"/>
</dbReference>
<keyword evidence="1" id="KW-0812">Transmembrane</keyword>
<protein>
    <submittedName>
        <fullName evidence="2">Uncharacterized protein</fullName>
    </submittedName>
</protein>
<keyword evidence="3" id="KW-1185">Reference proteome</keyword>
<evidence type="ECO:0000313" key="2">
    <source>
        <dbReference type="EMBL" id="SEH60700.1"/>
    </source>
</evidence>
<evidence type="ECO:0000313" key="3">
    <source>
        <dbReference type="Proteomes" id="UP000199125"/>
    </source>
</evidence>
<keyword evidence="1" id="KW-1133">Transmembrane helix</keyword>
<accession>A0A1H6JFN6</accession>
<sequence>MELFENCVDRATALATACGWLAFGGGLEAAVGVAVGGAGLATAVFGAMRRHGPESEKVLAAIRTRIRDGLEQYASAERWHISTDLESADQAMERALATCFLDRRSLAESARSPQGFPVAATEIIFRKVAECEPSIFGANGSQIVKDYAAAVIRTALEAAIENESYFEKLQPHLMIEALRGIGAIENKVDTINERVASMHSTLLEMAQKFRSSSAIIDVDKIKIELAVNDRDEVIIFYNKEFPYPLDWFEYSISDCRMKIVVAGSFKKEYSKVIPLGIAKFLNPTMSERILAVLIDDQTGEPIEGNYYPLKFME</sequence>
<gene>
    <name evidence="2" type="ORF">SAMN04488075_0327</name>
</gene>
<name>A0A1H6JFN6_9RHOB</name>
<keyword evidence="1" id="KW-0472">Membrane</keyword>
<proteinExistence type="predicted"/>
<reference evidence="3" key="1">
    <citation type="submission" date="2016-10" db="EMBL/GenBank/DDBJ databases">
        <authorList>
            <person name="Varghese N."/>
            <person name="Submissions S."/>
        </authorList>
    </citation>
    <scope>NUCLEOTIDE SEQUENCE [LARGE SCALE GENOMIC DNA]</scope>
    <source>
        <strain evidence="3">DSM 11593</strain>
    </source>
</reference>
<dbReference type="STRING" id="65735.SAMN04488075_0327"/>
<dbReference type="Proteomes" id="UP000199125">
    <property type="component" value="Unassembled WGS sequence"/>
</dbReference>